<dbReference type="OrthoDB" id="9862599at2"/>
<dbReference type="RefSeq" id="WP_104987665.1">
    <property type="nucleotide sequence ID" value="NZ_CP012673.1"/>
</dbReference>
<name>A0A2L0F3Q7_SORCE</name>
<dbReference type="EMBL" id="CP012673">
    <property type="protein sequence ID" value="AUX46089.1"/>
    <property type="molecule type" value="Genomic_DNA"/>
</dbReference>
<dbReference type="AlphaFoldDB" id="A0A2L0F3Q7"/>
<dbReference type="Proteomes" id="UP000238348">
    <property type="component" value="Chromosome"/>
</dbReference>
<organism evidence="1 2">
    <name type="scientific">Sorangium cellulosum</name>
    <name type="common">Polyangium cellulosum</name>
    <dbReference type="NCBI Taxonomy" id="56"/>
    <lineage>
        <taxon>Bacteria</taxon>
        <taxon>Pseudomonadati</taxon>
        <taxon>Myxococcota</taxon>
        <taxon>Polyangia</taxon>
        <taxon>Polyangiales</taxon>
        <taxon>Polyangiaceae</taxon>
        <taxon>Sorangium</taxon>
    </lineage>
</organism>
<reference evidence="1 2" key="1">
    <citation type="submission" date="2015-09" db="EMBL/GenBank/DDBJ databases">
        <title>Sorangium comparison.</title>
        <authorList>
            <person name="Zaburannyi N."/>
            <person name="Bunk B."/>
            <person name="Overmann J."/>
            <person name="Mueller R."/>
        </authorList>
    </citation>
    <scope>NUCLEOTIDE SEQUENCE [LARGE SCALE GENOMIC DNA]</scope>
    <source>
        <strain evidence="1 2">So ce26</strain>
    </source>
</reference>
<gene>
    <name evidence="1" type="ORF">SOCE26_075940</name>
</gene>
<sequence>MIELTFRVTPDDGEPRDILVRIHEPTRNPPEKEWPWAVTVDLDGRPFTTYGMDPLNAVEHGAQHAAIVLRGIHGDALDPPIEPRMKEGQ</sequence>
<evidence type="ECO:0000313" key="1">
    <source>
        <dbReference type="EMBL" id="AUX46089.1"/>
    </source>
</evidence>
<accession>A0A2L0F3Q7</accession>
<protein>
    <submittedName>
        <fullName evidence="1">Uncharacterized protein</fullName>
    </submittedName>
</protein>
<proteinExistence type="predicted"/>
<evidence type="ECO:0000313" key="2">
    <source>
        <dbReference type="Proteomes" id="UP000238348"/>
    </source>
</evidence>